<evidence type="ECO:0000256" key="6">
    <source>
        <dbReference type="SAM" id="MobiDB-lite"/>
    </source>
</evidence>
<dbReference type="GO" id="GO:0004756">
    <property type="term" value="F:selenide, water dikinase activity"/>
    <property type="evidence" value="ECO:0007669"/>
    <property type="project" value="UniProtKB-EC"/>
</dbReference>
<keyword evidence="11" id="KW-1185">Reference proteome</keyword>
<dbReference type="InterPro" id="IPR017584">
    <property type="entry name" value="Pyridine_nucleo_diS_OxRdtase_N"/>
</dbReference>
<dbReference type="GO" id="GO:0005524">
    <property type="term" value="F:ATP binding"/>
    <property type="evidence" value="ECO:0007669"/>
    <property type="project" value="UniProtKB-KW"/>
</dbReference>
<dbReference type="NCBIfam" id="TIGR03169">
    <property type="entry name" value="Nterm_to_SelD"/>
    <property type="match status" value="1"/>
</dbReference>
<protein>
    <submittedName>
        <fullName evidence="10">Selenide, water dikinase</fullName>
        <ecNumber evidence="10">2.7.9.3</ecNumber>
    </submittedName>
</protein>
<dbReference type="InterPro" id="IPR036921">
    <property type="entry name" value="PurM-like_N_sf"/>
</dbReference>
<evidence type="ECO:0000256" key="5">
    <source>
        <dbReference type="ARBA" id="ARBA00023266"/>
    </source>
</evidence>
<dbReference type="InterPro" id="IPR036188">
    <property type="entry name" value="FAD/NAD-bd_sf"/>
</dbReference>
<keyword evidence="4" id="KW-0067">ATP-binding</keyword>
<dbReference type="OMA" id="HACSDLW"/>
<keyword evidence="1 10" id="KW-0808">Transferase</keyword>
<dbReference type="Proteomes" id="UP000001876">
    <property type="component" value="Unassembled WGS sequence"/>
</dbReference>
<dbReference type="KEGG" id="mpp:MICPUCDRAFT_70214"/>
<dbReference type="PANTHER" id="PTHR10256">
    <property type="entry name" value="SELENIDE, WATER DIKINASE"/>
    <property type="match status" value="1"/>
</dbReference>
<dbReference type="Pfam" id="PF07992">
    <property type="entry name" value="Pyr_redox_2"/>
    <property type="match status" value="1"/>
</dbReference>
<keyword evidence="2" id="KW-0547">Nucleotide-binding</keyword>
<reference evidence="10 11" key="1">
    <citation type="journal article" date="2009" name="Science">
        <title>Green evolution and dynamic adaptations revealed by genomes of the marine picoeukaryotes Micromonas.</title>
        <authorList>
            <person name="Worden A.Z."/>
            <person name="Lee J.H."/>
            <person name="Mock T."/>
            <person name="Rouze P."/>
            <person name="Simmons M.P."/>
            <person name="Aerts A.L."/>
            <person name="Allen A.E."/>
            <person name="Cuvelier M.L."/>
            <person name="Derelle E."/>
            <person name="Everett M.V."/>
            <person name="Foulon E."/>
            <person name="Grimwood J."/>
            <person name="Gundlach H."/>
            <person name="Henrissat B."/>
            <person name="Napoli C."/>
            <person name="McDonald S.M."/>
            <person name="Parker M.S."/>
            <person name="Rombauts S."/>
            <person name="Salamov A."/>
            <person name="Von Dassow P."/>
            <person name="Badger J.H."/>
            <person name="Coutinho P.M."/>
            <person name="Demir E."/>
            <person name="Dubchak I."/>
            <person name="Gentemann C."/>
            <person name="Eikrem W."/>
            <person name="Gready J.E."/>
            <person name="John U."/>
            <person name="Lanier W."/>
            <person name="Lindquist E.A."/>
            <person name="Lucas S."/>
            <person name="Mayer K.F."/>
            <person name="Moreau H."/>
            <person name="Not F."/>
            <person name="Otillar R."/>
            <person name="Panaud O."/>
            <person name="Pangilinan J."/>
            <person name="Paulsen I."/>
            <person name="Piegu B."/>
            <person name="Poliakov A."/>
            <person name="Robbens S."/>
            <person name="Schmutz J."/>
            <person name="Toulza E."/>
            <person name="Wyss T."/>
            <person name="Zelensky A."/>
            <person name="Zhou K."/>
            <person name="Armbrust E.V."/>
            <person name="Bhattacharya D."/>
            <person name="Goodenough U.W."/>
            <person name="Van de Peer Y."/>
            <person name="Grigoriev I.V."/>
        </authorList>
    </citation>
    <scope>NUCLEOTIDE SEQUENCE [LARGE SCALE GENOMIC DNA]</scope>
    <source>
        <strain evidence="10 11">CCMP1545</strain>
    </source>
</reference>
<evidence type="ECO:0000313" key="10">
    <source>
        <dbReference type="EMBL" id="EEH54549.1"/>
    </source>
</evidence>
<dbReference type="RefSeq" id="XP_003060899.1">
    <property type="nucleotide sequence ID" value="XM_003060853.1"/>
</dbReference>
<dbReference type="GO" id="GO:0016491">
    <property type="term" value="F:oxidoreductase activity"/>
    <property type="evidence" value="ECO:0007669"/>
    <property type="project" value="InterPro"/>
</dbReference>
<dbReference type="InterPro" id="IPR016188">
    <property type="entry name" value="PurM-like_N"/>
</dbReference>
<evidence type="ECO:0000259" key="7">
    <source>
        <dbReference type="Pfam" id="PF00586"/>
    </source>
</evidence>
<feature type="domain" description="FAD/NAD(P)-binding" evidence="9">
    <location>
        <begin position="15"/>
        <end position="319"/>
    </location>
</feature>
<organism evidence="11">
    <name type="scientific">Micromonas pusilla (strain CCMP1545)</name>
    <name type="common">Picoplanktonic green alga</name>
    <dbReference type="NCBI Taxonomy" id="564608"/>
    <lineage>
        <taxon>Eukaryota</taxon>
        <taxon>Viridiplantae</taxon>
        <taxon>Chlorophyta</taxon>
        <taxon>Mamiellophyceae</taxon>
        <taxon>Mamiellales</taxon>
        <taxon>Mamiellaceae</taxon>
        <taxon>Micromonas</taxon>
    </lineage>
</organism>
<name>C1MZ58_MICPC</name>
<dbReference type="InterPro" id="IPR036676">
    <property type="entry name" value="PurM-like_C_sf"/>
</dbReference>
<dbReference type="SUPFAM" id="SSF51905">
    <property type="entry name" value="FAD/NAD(P)-binding domain"/>
    <property type="match status" value="2"/>
</dbReference>
<gene>
    <name evidence="10" type="primary">SELD</name>
    <name evidence="10" type="ORF">MICPUCDRAFT_70214</name>
</gene>
<evidence type="ECO:0000256" key="2">
    <source>
        <dbReference type="ARBA" id="ARBA00022741"/>
    </source>
</evidence>
<dbReference type="CDD" id="cd02195">
    <property type="entry name" value="SelD"/>
    <property type="match status" value="1"/>
</dbReference>
<dbReference type="STRING" id="564608.C1MZ58"/>
<evidence type="ECO:0000256" key="1">
    <source>
        <dbReference type="ARBA" id="ARBA00022679"/>
    </source>
</evidence>
<proteinExistence type="predicted"/>
<accession>C1MZ58</accession>
<dbReference type="NCBIfam" id="TIGR00476">
    <property type="entry name" value="selD"/>
    <property type="match status" value="1"/>
</dbReference>
<dbReference type="Pfam" id="PF00586">
    <property type="entry name" value="AIRS"/>
    <property type="match status" value="1"/>
</dbReference>
<evidence type="ECO:0000256" key="4">
    <source>
        <dbReference type="ARBA" id="ARBA00022840"/>
    </source>
</evidence>
<dbReference type="InterPro" id="IPR004536">
    <property type="entry name" value="SPS/SelD"/>
</dbReference>
<dbReference type="GeneID" id="9686598"/>
<dbReference type="SUPFAM" id="SSF56042">
    <property type="entry name" value="PurM C-terminal domain-like"/>
    <property type="match status" value="1"/>
</dbReference>
<dbReference type="Gene3D" id="3.30.1330.10">
    <property type="entry name" value="PurM-like, N-terminal domain"/>
    <property type="match status" value="1"/>
</dbReference>
<sequence length="807" mass="84748">MGKMDADTGGPVVKDLVLIGGGHSHVYVLKMFGMNKLPGVRVTLIAKDVHTPYSGMLPGHVAGHYTWEECHVDLRPLCTFAGHRLVHDEAIGIDAANQRVLLKSRPSIRYDALSVDVGITPSSGAVTGASAFTTPVKPIFGFSARWEALMRRVLEQNTKTNVVVVGGGGGGVELALAMQHRLHEELENAGRSKDLASFAIVTRGKLVPTHAANTRNIFLDVFASRGVEVVEDDGVKDVAKDKVRLASGRVLAADECIWCTQAAPQAWPGESGLETEDGFIRVNATLESTSHPGIFAAGDIAAVRGHPRPKAGVFAVRQGPPLADNLRRYLLGEPLVEFTPQKKFLGLISTGSKHAIASRGSMSFGGVSKTGAMLWKWKDKIDRKWMKMYQEMPAMPEPVPEVAEVALASGPAAIAAIQAVPMRCGGCGAKVGASVLSRVMARLDVPTRAEVEVGLDQPDDAAVITVPPGKVSVQTVDFFRSFVDDPYIFGQIAAVHALGDSWAMGAEPHAALAIAQVPYGLESQVEEDLFQMMSGATSVLKDVGCALAGGHSCEGAELALGFSVHGVADRGTLMRKGGMKSGEALILTKPIGTGTLFAADMRSKAEGRWISAALDSMRLPSATAAKILVDHGASACTDVTGFGLLGHLVEMCKGSNVAAVLDLDAVPVLDGARECLDLGITSSLQASNVRLARAVANQEAIARNAMYPLIFDPQTAGGLLASVPADAAETCAAALRAAGYPTTSIIGETFARLPAVSTAPEQVVYVQDASNPFASSGEGGVLVGSSKPERDAGAREGALKRKKPRRS</sequence>
<evidence type="ECO:0000256" key="3">
    <source>
        <dbReference type="ARBA" id="ARBA00022777"/>
    </source>
</evidence>
<feature type="domain" description="PurM-like N-terminal" evidence="7">
    <location>
        <begin position="459"/>
        <end position="567"/>
    </location>
</feature>
<feature type="domain" description="PurM-like C-terminal" evidence="8">
    <location>
        <begin position="580"/>
        <end position="751"/>
    </location>
</feature>
<dbReference type="EC" id="2.7.9.3" evidence="10"/>
<dbReference type="Gene3D" id="3.50.50.100">
    <property type="match status" value="1"/>
</dbReference>
<evidence type="ECO:0000259" key="9">
    <source>
        <dbReference type="Pfam" id="PF07992"/>
    </source>
</evidence>
<dbReference type="EMBL" id="GG663743">
    <property type="protein sequence ID" value="EEH54549.1"/>
    <property type="molecule type" value="Genomic_DNA"/>
</dbReference>
<keyword evidence="5" id="KW-0711">Selenium</keyword>
<dbReference type="eggNOG" id="KOG3939">
    <property type="taxonomic scope" value="Eukaryota"/>
</dbReference>
<dbReference type="OrthoDB" id="409395at2759"/>
<dbReference type="InterPro" id="IPR010918">
    <property type="entry name" value="PurM-like_C_dom"/>
</dbReference>
<dbReference type="AlphaFoldDB" id="C1MZ58"/>
<evidence type="ECO:0000313" key="11">
    <source>
        <dbReference type="Proteomes" id="UP000001876"/>
    </source>
</evidence>
<dbReference type="InterPro" id="IPR023753">
    <property type="entry name" value="FAD/NAD-binding_dom"/>
</dbReference>
<dbReference type="SUPFAM" id="SSF55326">
    <property type="entry name" value="PurM N-terminal domain-like"/>
    <property type="match status" value="1"/>
</dbReference>
<dbReference type="Gene3D" id="3.90.650.10">
    <property type="entry name" value="PurM-like C-terminal domain"/>
    <property type="match status" value="1"/>
</dbReference>
<dbReference type="Pfam" id="PF02769">
    <property type="entry name" value="AIRS_C"/>
    <property type="match status" value="1"/>
</dbReference>
<dbReference type="PANTHER" id="PTHR10256:SF0">
    <property type="entry name" value="INACTIVE SELENIDE, WATER DIKINASE-LIKE PROTEIN-RELATED"/>
    <property type="match status" value="1"/>
</dbReference>
<dbReference type="GO" id="GO:0016260">
    <property type="term" value="P:selenocysteine biosynthetic process"/>
    <property type="evidence" value="ECO:0007669"/>
    <property type="project" value="TreeGrafter"/>
</dbReference>
<evidence type="ECO:0000259" key="8">
    <source>
        <dbReference type="Pfam" id="PF02769"/>
    </source>
</evidence>
<keyword evidence="3 10" id="KW-0418">Kinase</keyword>
<dbReference type="PRINTS" id="PR00368">
    <property type="entry name" value="FADPNR"/>
</dbReference>
<feature type="region of interest" description="Disordered" evidence="6">
    <location>
        <begin position="771"/>
        <end position="807"/>
    </location>
</feature>
<dbReference type="GO" id="GO:0005737">
    <property type="term" value="C:cytoplasm"/>
    <property type="evidence" value="ECO:0007669"/>
    <property type="project" value="TreeGrafter"/>
</dbReference>
<feature type="compositionally biased region" description="Basic and acidic residues" evidence="6">
    <location>
        <begin position="787"/>
        <end position="799"/>
    </location>
</feature>